<feature type="region of interest" description="Disordered" evidence="1">
    <location>
        <begin position="1"/>
        <end position="26"/>
    </location>
</feature>
<dbReference type="GeneID" id="19208089"/>
<comment type="caution">
    <text evidence="2">The sequence shown here is derived from an EMBL/GenBank/DDBJ whole genome shotgun (WGS) entry which is preliminary data.</text>
</comment>
<dbReference type="OrthoDB" id="3261081at2759"/>
<feature type="compositionally biased region" description="Low complexity" evidence="1">
    <location>
        <begin position="12"/>
        <end position="23"/>
    </location>
</feature>
<protein>
    <submittedName>
        <fullName evidence="2">Uncharacterized protein</fullName>
    </submittedName>
</protein>
<feature type="region of interest" description="Disordered" evidence="1">
    <location>
        <begin position="116"/>
        <end position="139"/>
    </location>
</feature>
<dbReference type="RefSeq" id="XP_007771101.1">
    <property type="nucleotide sequence ID" value="XM_007772911.1"/>
</dbReference>
<dbReference type="EMBL" id="JH711582">
    <property type="protein sequence ID" value="EIW78542.1"/>
    <property type="molecule type" value="Genomic_DNA"/>
</dbReference>
<accession>A0A5M3MH46</accession>
<keyword evidence="3" id="KW-1185">Reference proteome</keyword>
<organism evidence="2 3">
    <name type="scientific">Coniophora puteana (strain RWD-64-598)</name>
    <name type="common">Brown rot fungus</name>
    <dbReference type="NCBI Taxonomy" id="741705"/>
    <lineage>
        <taxon>Eukaryota</taxon>
        <taxon>Fungi</taxon>
        <taxon>Dikarya</taxon>
        <taxon>Basidiomycota</taxon>
        <taxon>Agaricomycotina</taxon>
        <taxon>Agaricomycetes</taxon>
        <taxon>Agaricomycetidae</taxon>
        <taxon>Boletales</taxon>
        <taxon>Coniophorineae</taxon>
        <taxon>Coniophoraceae</taxon>
        <taxon>Coniophora</taxon>
    </lineage>
</organism>
<dbReference type="KEGG" id="cput:CONPUDRAFT_60488"/>
<dbReference type="AlphaFoldDB" id="A0A5M3MH46"/>
<evidence type="ECO:0000256" key="1">
    <source>
        <dbReference type="SAM" id="MobiDB-lite"/>
    </source>
</evidence>
<dbReference type="Proteomes" id="UP000053558">
    <property type="component" value="Unassembled WGS sequence"/>
</dbReference>
<proteinExistence type="predicted"/>
<evidence type="ECO:0000313" key="2">
    <source>
        <dbReference type="EMBL" id="EIW78542.1"/>
    </source>
</evidence>
<gene>
    <name evidence="2" type="ORF">CONPUDRAFT_60488</name>
</gene>
<feature type="compositionally biased region" description="Polar residues" evidence="1">
    <location>
        <begin position="116"/>
        <end position="125"/>
    </location>
</feature>
<name>A0A5M3MH46_CONPW</name>
<feature type="compositionally biased region" description="Basic and acidic residues" evidence="1">
    <location>
        <begin position="1"/>
        <end position="11"/>
    </location>
</feature>
<reference evidence="3" key="1">
    <citation type="journal article" date="2012" name="Science">
        <title>The Paleozoic origin of enzymatic lignin decomposition reconstructed from 31 fungal genomes.</title>
        <authorList>
            <person name="Floudas D."/>
            <person name="Binder M."/>
            <person name="Riley R."/>
            <person name="Barry K."/>
            <person name="Blanchette R.A."/>
            <person name="Henrissat B."/>
            <person name="Martinez A.T."/>
            <person name="Otillar R."/>
            <person name="Spatafora J.W."/>
            <person name="Yadav J.S."/>
            <person name="Aerts A."/>
            <person name="Benoit I."/>
            <person name="Boyd A."/>
            <person name="Carlson A."/>
            <person name="Copeland A."/>
            <person name="Coutinho P.M."/>
            <person name="de Vries R.P."/>
            <person name="Ferreira P."/>
            <person name="Findley K."/>
            <person name="Foster B."/>
            <person name="Gaskell J."/>
            <person name="Glotzer D."/>
            <person name="Gorecki P."/>
            <person name="Heitman J."/>
            <person name="Hesse C."/>
            <person name="Hori C."/>
            <person name="Igarashi K."/>
            <person name="Jurgens J.A."/>
            <person name="Kallen N."/>
            <person name="Kersten P."/>
            <person name="Kohler A."/>
            <person name="Kuees U."/>
            <person name="Kumar T.K.A."/>
            <person name="Kuo A."/>
            <person name="LaButti K."/>
            <person name="Larrondo L.F."/>
            <person name="Lindquist E."/>
            <person name="Ling A."/>
            <person name="Lombard V."/>
            <person name="Lucas S."/>
            <person name="Lundell T."/>
            <person name="Martin R."/>
            <person name="McLaughlin D.J."/>
            <person name="Morgenstern I."/>
            <person name="Morin E."/>
            <person name="Murat C."/>
            <person name="Nagy L.G."/>
            <person name="Nolan M."/>
            <person name="Ohm R.A."/>
            <person name="Patyshakuliyeva A."/>
            <person name="Rokas A."/>
            <person name="Ruiz-Duenas F.J."/>
            <person name="Sabat G."/>
            <person name="Salamov A."/>
            <person name="Samejima M."/>
            <person name="Schmutz J."/>
            <person name="Slot J.C."/>
            <person name="St John F."/>
            <person name="Stenlid J."/>
            <person name="Sun H."/>
            <person name="Sun S."/>
            <person name="Syed K."/>
            <person name="Tsang A."/>
            <person name="Wiebenga A."/>
            <person name="Young D."/>
            <person name="Pisabarro A."/>
            <person name="Eastwood D.C."/>
            <person name="Martin F."/>
            <person name="Cullen D."/>
            <person name="Grigoriev I.V."/>
            <person name="Hibbett D.S."/>
        </authorList>
    </citation>
    <scope>NUCLEOTIDE SEQUENCE [LARGE SCALE GENOMIC DNA]</scope>
    <source>
        <strain evidence="3">RWD-64-598 SS2</strain>
    </source>
</reference>
<sequence length="152" mass="16620">MSSEKGKEKAHSPSSAQHLSLSSGAPQTHPCFAHDVDLTSAMQPQRRVPLVHGDTFVCTGGVDVPRLLRASRASLLDKASLLGANVLVDESWTCTIRQPKMRRDGTYRVQVRYNASASRSNTTPDPQRPVALDKAKSVPGLMTILQREEFNP</sequence>
<evidence type="ECO:0000313" key="3">
    <source>
        <dbReference type="Proteomes" id="UP000053558"/>
    </source>
</evidence>